<name>A0A517YDU8_9BACT</name>
<reference evidence="11 12" key="1">
    <citation type="submission" date="2019-02" db="EMBL/GenBank/DDBJ databases">
        <title>Deep-cultivation of Planctomycetes and their phenomic and genomic characterization uncovers novel biology.</title>
        <authorList>
            <person name="Wiegand S."/>
            <person name="Jogler M."/>
            <person name="Boedeker C."/>
            <person name="Pinto D."/>
            <person name="Vollmers J."/>
            <person name="Rivas-Marin E."/>
            <person name="Kohn T."/>
            <person name="Peeters S.H."/>
            <person name="Heuer A."/>
            <person name="Rast P."/>
            <person name="Oberbeckmann S."/>
            <person name="Bunk B."/>
            <person name="Jeske O."/>
            <person name="Meyerdierks A."/>
            <person name="Storesund J.E."/>
            <person name="Kallscheuer N."/>
            <person name="Luecker S."/>
            <person name="Lage O.M."/>
            <person name="Pohl T."/>
            <person name="Merkel B.J."/>
            <person name="Hornburger P."/>
            <person name="Mueller R.-W."/>
            <person name="Bruemmer F."/>
            <person name="Labrenz M."/>
            <person name="Spormann A.M."/>
            <person name="Op den Camp H."/>
            <person name="Overmann J."/>
            <person name="Amann R."/>
            <person name="Jetten M.S.M."/>
            <person name="Mascher T."/>
            <person name="Medema M.H."/>
            <person name="Devos D.P."/>
            <person name="Kaster A.-K."/>
            <person name="Ovreas L."/>
            <person name="Rohde M."/>
            <person name="Galperin M.Y."/>
            <person name="Jogler C."/>
        </authorList>
    </citation>
    <scope>NUCLEOTIDE SEQUENCE [LARGE SCALE GENOMIC DNA]</scope>
    <source>
        <strain evidence="11 12">ETA_A8</strain>
    </source>
</reference>
<keyword evidence="5 9" id="KW-0676">Redox-active center</keyword>
<dbReference type="PANTHER" id="PTHR45663:SF11">
    <property type="entry name" value="GEO12009P1"/>
    <property type="match status" value="1"/>
</dbReference>
<dbReference type="PROSITE" id="PS51352">
    <property type="entry name" value="THIOREDOXIN_2"/>
    <property type="match status" value="1"/>
</dbReference>
<feature type="domain" description="Thioredoxin" evidence="10">
    <location>
        <begin position="1"/>
        <end position="109"/>
    </location>
</feature>
<dbReference type="EMBL" id="CP036274">
    <property type="protein sequence ID" value="QDU28398.1"/>
    <property type="molecule type" value="Genomic_DNA"/>
</dbReference>
<feature type="active site" description="Nucleophile" evidence="8">
    <location>
        <position position="36"/>
    </location>
</feature>
<dbReference type="KEGG" id="aagg:ETAA8_34980"/>
<evidence type="ECO:0000256" key="5">
    <source>
        <dbReference type="ARBA" id="ARBA00023284"/>
    </source>
</evidence>
<evidence type="ECO:0000256" key="1">
    <source>
        <dbReference type="ARBA" id="ARBA00008987"/>
    </source>
</evidence>
<sequence>MGANVVEINDTNFQAEVISSDQPVLVDFWAPWCGPCRKIAPMIDELASENVGKAKVGKVNVDDSQSSAMQYGIEAIPTLIIFHKGQPVQRFQGIPNKARVQEALDAAKA</sequence>
<dbReference type="PANTHER" id="PTHR45663">
    <property type="entry name" value="GEO12009P1"/>
    <property type="match status" value="1"/>
</dbReference>
<dbReference type="Proteomes" id="UP000315017">
    <property type="component" value="Chromosome"/>
</dbReference>
<keyword evidence="3" id="KW-0249">Electron transport</keyword>
<dbReference type="GO" id="GO:0015035">
    <property type="term" value="F:protein-disulfide reductase activity"/>
    <property type="evidence" value="ECO:0007669"/>
    <property type="project" value="UniProtKB-UniRule"/>
</dbReference>
<dbReference type="PRINTS" id="PR00421">
    <property type="entry name" value="THIOREDOXIN"/>
</dbReference>
<evidence type="ECO:0000256" key="6">
    <source>
        <dbReference type="NCBIfam" id="TIGR01068"/>
    </source>
</evidence>
<dbReference type="NCBIfam" id="TIGR01068">
    <property type="entry name" value="thioredoxin"/>
    <property type="match status" value="1"/>
</dbReference>
<evidence type="ECO:0000313" key="11">
    <source>
        <dbReference type="EMBL" id="QDU28398.1"/>
    </source>
</evidence>
<dbReference type="AlphaFoldDB" id="A0A517YDU8"/>
<feature type="disulfide bond" description="Redox-active" evidence="9">
    <location>
        <begin position="33"/>
        <end position="36"/>
    </location>
</feature>
<organism evidence="11 12">
    <name type="scientific">Anatilimnocola aggregata</name>
    <dbReference type="NCBI Taxonomy" id="2528021"/>
    <lineage>
        <taxon>Bacteria</taxon>
        <taxon>Pseudomonadati</taxon>
        <taxon>Planctomycetota</taxon>
        <taxon>Planctomycetia</taxon>
        <taxon>Pirellulales</taxon>
        <taxon>Pirellulaceae</taxon>
        <taxon>Anatilimnocola</taxon>
    </lineage>
</organism>
<keyword evidence="12" id="KW-1185">Reference proteome</keyword>
<evidence type="ECO:0000256" key="9">
    <source>
        <dbReference type="PIRSR" id="PIRSR000077-4"/>
    </source>
</evidence>
<feature type="site" description="Contributes to redox potential value" evidence="8">
    <location>
        <position position="34"/>
    </location>
</feature>
<dbReference type="SUPFAM" id="SSF52833">
    <property type="entry name" value="Thioredoxin-like"/>
    <property type="match status" value="1"/>
</dbReference>
<dbReference type="Gene3D" id="3.40.30.10">
    <property type="entry name" value="Glutaredoxin"/>
    <property type="match status" value="1"/>
</dbReference>
<feature type="active site" description="Nucleophile" evidence="8">
    <location>
        <position position="33"/>
    </location>
</feature>
<dbReference type="OrthoDB" id="9790390at2"/>
<evidence type="ECO:0000313" key="12">
    <source>
        <dbReference type="Proteomes" id="UP000315017"/>
    </source>
</evidence>
<gene>
    <name evidence="11" type="primary">trxA_1</name>
    <name evidence="11" type="ORF">ETAA8_34980</name>
</gene>
<dbReference type="InterPro" id="IPR005746">
    <property type="entry name" value="Thioredoxin"/>
</dbReference>
<evidence type="ECO:0000259" key="10">
    <source>
        <dbReference type="PROSITE" id="PS51352"/>
    </source>
</evidence>
<dbReference type="CDD" id="cd02947">
    <property type="entry name" value="TRX_family"/>
    <property type="match status" value="1"/>
</dbReference>
<dbReference type="PROSITE" id="PS00194">
    <property type="entry name" value="THIOREDOXIN_1"/>
    <property type="match status" value="1"/>
</dbReference>
<evidence type="ECO:0000256" key="8">
    <source>
        <dbReference type="PIRSR" id="PIRSR000077-1"/>
    </source>
</evidence>
<dbReference type="RefSeq" id="WP_145090618.1">
    <property type="nucleotide sequence ID" value="NZ_CP036274.1"/>
</dbReference>
<dbReference type="InterPro" id="IPR013766">
    <property type="entry name" value="Thioredoxin_domain"/>
</dbReference>
<feature type="site" description="Contributes to redox potential value" evidence="8">
    <location>
        <position position="35"/>
    </location>
</feature>
<dbReference type="Pfam" id="PF00085">
    <property type="entry name" value="Thioredoxin"/>
    <property type="match status" value="1"/>
</dbReference>
<accession>A0A517YDU8</accession>
<proteinExistence type="inferred from homology"/>
<dbReference type="InterPro" id="IPR036249">
    <property type="entry name" value="Thioredoxin-like_sf"/>
</dbReference>
<dbReference type="GO" id="GO:0045454">
    <property type="term" value="P:cell redox homeostasis"/>
    <property type="evidence" value="ECO:0007669"/>
    <property type="project" value="TreeGrafter"/>
</dbReference>
<evidence type="ECO:0000256" key="4">
    <source>
        <dbReference type="ARBA" id="ARBA00023157"/>
    </source>
</evidence>
<keyword evidence="2" id="KW-0813">Transport</keyword>
<evidence type="ECO:0000256" key="3">
    <source>
        <dbReference type="ARBA" id="ARBA00022982"/>
    </source>
</evidence>
<keyword evidence="4 9" id="KW-1015">Disulfide bond</keyword>
<dbReference type="PIRSF" id="PIRSF000077">
    <property type="entry name" value="Thioredoxin"/>
    <property type="match status" value="1"/>
</dbReference>
<protein>
    <recommendedName>
        <fullName evidence="6 7">Thioredoxin</fullName>
    </recommendedName>
</protein>
<dbReference type="FunFam" id="3.40.30.10:FF:000001">
    <property type="entry name" value="Thioredoxin"/>
    <property type="match status" value="1"/>
</dbReference>
<comment type="similarity">
    <text evidence="1 7">Belongs to the thioredoxin family.</text>
</comment>
<feature type="site" description="Deprotonates C-terminal active site Cys" evidence="8">
    <location>
        <position position="27"/>
    </location>
</feature>
<dbReference type="GO" id="GO:0005829">
    <property type="term" value="C:cytosol"/>
    <property type="evidence" value="ECO:0007669"/>
    <property type="project" value="TreeGrafter"/>
</dbReference>
<evidence type="ECO:0000256" key="2">
    <source>
        <dbReference type="ARBA" id="ARBA00022448"/>
    </source>
</evidence>
<dbReference type="InterPro" id="IPR017937">
    <property type="entry name" value="Thioredoxin_CS"/>
</dbReference>
<evidence type="ECO:0000256" key="7">
    <source>
        <dbReference type="PIRNR" id="PIRNR000077"/>
    </source>
</evidence>